<dbReference type="RefSeq" id="WP_101693232.1">
    <property type="nucleotide sequence ID" value="NZ_JACOPR010000005.1"/>
</dbReference>
<keyword evidence="3" id="KW-0472">Membrane</keyword>
<name>A0ABR7HTY2_9FIRM</name>
<proteinExistence type="predicted"/>
<dbReference type="PANTHER" id="PTHR43649">
    <property type="entry name" value="ARABINOSE-BINDING PROTEIN-RELATED"/>
    <property type="match status" value="1"/>
</dbReference>
<keyword evidence="7" id="KW-1185">Reference proteome</keyword>
<comment type="caution">
    <text evidence="6">The sequence shown here is derived from an EMBL/GenBank/DDBJ whole genome shotgun (WGS) entry which is preliminary data.</text>
</comment>
<evidence type="ECO:0000256" key="1">
    <source>
        <dbReference type="ARBA" id="ARBA00022475"/>
    </source>
</evidence>
<evidence type="ECO:0000256" key="3">
    <source>
        <dbReference type="ARBA" id="ARBA00023136"/>
    </source>
</evidence>
<accession>A0ABR7HTY2</accession>
<dbReference type="Proteomes" id="UP000660021">
    <property type="component" value="Unassembled WGS sequence"/>
</dbReference>
<dbReference type="SUPFAM" id="SSF53850">
    <property type="entry name" value="Periplasmic binding protein-like II"/>
    <property type="match status" value="1"/>
</dbReference>
<keyword evidence="5" id="KW-0449">Lipoprotein</keyword>
<evidence type="ECO:0000313" key="7">
    <source>
        <dbReference type="Proteomes" id="UP000660021"/>
    </source>
</evidence>
<evidence type="ECO:0000256" key="2">
    <source>
        <dbReference type="ARBA" id="ARBA00022729"/>
    </source>
</evidence>
<dbReference type="Pfam" id="PF01547">
    <property type="entry name" value="SBP_bac_1"/>
    <property type="match status" value="1"/>
</dbReference>
<dbReference type="PANTHER" id="PTHR43649:SF33">
    <property type="entry name" value="POLYGALACTURONAN_RHAMNOGALACTURONAN-BINDING PROTEIN YTCQ"/>
    <property type="match status" value="1"/>
</dbReference>
<keyword evidence="4" id="KW-0564">Palmitate</keyword>
<evidence type="ECO:0000313" key="6">
    <source>
        <dbReference type="EMBL" id="MBC5730969.1"/>
    </source>
</evidence>
<reference evidence="6 7" key="1">
    <citation type="submission" date="2020-08" db="EMBL/GenBank/DDBJ databases">
        <title>Genome public.</title>
        <authorList>
            <person name="Liu C."/>
            <person name="Sun Q."/>
        </authorList>
    </citation>
    <scope>NUCLEOTIDE SEQUENCE [LARGE SCALE GENOMIC DNA]</scope>
    <source>
        <strain evidence="6 7">New-38</strain>
    </source>
</reference>
<organism evidence="6 7">
    <name type="scientific">Pseudoflavonifractor hominis</name>
    <dbReference type="NCBI Taxonomy" id="2763059"/>
    <lineage>
        <taxon>Bacteria</taxon>
        <taxon>Bacillati</taxon>
        <taxon>Bacillota</taxon>
        <taxon>Clostridia</taxon>
        <taxon>Eubacteriales</taxon>
        <taxon>Oscillospiraceae</taxon>
        <taxon>Pseudoflavonifractor</taxon>
    </lineage>
</organism>
<keyword evidence="2" id="KW-0732">Signal</keyword>
<evidence type="ECO:0000256" key="5">
    <source>
        <dbReference type="ARBA" id="ARBA00023288"/>
    </source>
</evidence>
<dbReference type="InterPro" id="IPR050490">
    <property type="entry name" value="Bact_solute-bd_prot1"/>
</dbReference>
<dbReference type="EMBL" id="JACOPR010000005">
    <property type="protein sequence ID" value="MBC5730969.1"/>
    <property type="molecule type" value="Genomic_DNA"/>
</dbReference>
<dbReference type="InterPro" id="IPR006059">
    <property type="entry name" value="SBP"/>
</dbReference>
<gene>
    <name evidence="6" type="ORF">H8S34_09030</name>
</gene>
<dbReference type="Gene3D" id="3.40.190.10">
    <property type="entry name" value="Periplasmic binding protein-like II"/>
    <property type="match status" value="1"/>
</dbReference>
<keyword evidence="1" id="KW-1003">Cell membrane</keyword>
<dbReference type="CDD" id="cd13585">
    <property type="entry name" value="PBP2_TMBP_like"/>
    <property type="match status" value="1"/>
</dbReference>
<evidence type="ECO:0000256" key="4">
    <source>
        <dbReference type="ARBA" id="ARBA00023139"/>
    </source>
</evidence>
<dbReference type="PROSITE" id="PS51257">
    <property type="entry name" value="PROKAR_LIPOPROTEIN"/>
    <property type="match status" value="1"/>
</dbReference>
<sequence>MAHIWGKRIGTTGLATVLTLSMAACGGQSAGSDPSAAPTQGGSEGESTKVLEVWLPAKATDGNDAEIWDEVVAPFEEEHNVDVTFQFISWKDYEAKYSSGISTGTGPDVGYMYVEMFPTYIDAGAVEDLSNYLTEEDYATYTTLTDKYKIFGKFYGIAQSGPQAVSGLVYNKTILDSIGEEAPKTWDDVIRIAQKATQDTDGDGKIDQYGVAQGWGQTFYQDLNWNWYNFIWQAGGDIFDDEGKCIINSEQGIAAAQLLYDLKNTYNALPEDTMSLINNEAFDNYFVPGNAALAFVGTSESTFNKLADGDFEYGFTYDLQGPNGDMGARASVDQIVLMSACEDKELGWELVKYMTGPEGGAKYRELTGSAPSTVGEEDHGYEVTKEALAASLDTSIRPIKAARRATEVYDFLWKTLQEMMNGNVSPEDAMNEVAEFANSLDYAAPAN</sequence>
<protein>
    <submittedName>
        <fullName evidence="6">Sugar ABC transporter substrate-binding protein</fullName>
    </submittedName>
</protein>